<dbReference type="GO" id="GO:0008757">
    <property type="term" value="F:S-adenosylmethionine-dependent methyltransferase activity"/>
    <property type="evidence" value="ECO:0007669"/>
    <property type="project" value="InterPro"/>
</dbReference>
<dbReference type="OrthoDB" id="9765084at2"/>
<evidence type="ECO:0000259" key="1">
    <source>
        <dbReference type="Pfam" id="PF08241"/>
    </source>
</evidence>
<dbReference type="Pfam" id="PF08241">
    <property type="entry name" value="Methyltransf_11"/>
    <property type="match status" value="1"/>
</dbReference>
<dbReference type="InterPro" id="IPR013216">
    <property type="entry name" value="Methyltransf_11"/>
</dbReference>
<protein>
    <recommendedName>
        <fullName evidence="1">Methyltransferase type 11 domain-containing protein</fullName>
    </recommendedName>
</protein>
<dbReference type="InterPro" id="IPR029063">
    <property type="entry name" value="SAM-dependent_MTases_sf"/>
</dbReference>
<gene>
    <name evidence="2" type="ORF">CLG94_03080</name>
</gene>
<evidence type="ECO:0000313" key="2">
    <source>
        <dbReference type="EMBL" id="PTL36678.1"/>
    </source>
</evidence>
<dbReference type="RefSeq" id="WP_107561431.1">
    <property type="nucleotide sequence ID" value="NZ_NVQC01000013.1"/>
</dbReference>
<reference evidence="3" key="2">
    <citation type="journal article" date="2018" name="Environ. Microbiol.">
        <title>Bloom of a denitrifying methanotroph, 'Candidatus Methylomirabilis limnetica', in a deep stratified lake.</title>
        <authorList>
            <person name="Graf J.S."/>
            <person name="Mayr M.J."/>
            <person name="Marchant H.K."/>
            <person name="Tienken D."/>
            <person name="Hach P.F."/>
            <person name="Brand A."/>
            <person name="Schubert C.J."/>
            <person name="Kuypers M.M."/>
            <person name="Milucka J."/>
        </authorList>
    </citation>
    <scope>NUCLEOTIDE SEQUENCE [LARGE SCALE GENOMIC DNA]</scope>
    <source>
        <strain evidence="3">Zug</strain>
    </source>
</reference>
<dbReference type="Gene3D" id="3.40.50.150">
    <property type="entry name" value="Vaccinia Virus protein VP39"/>
    <property type="match status" value="1"/>
</dbReference>
<dbReference type="Proteomes" id="UP000241436">
    <property type="component" value="Unassembled WGS sequence"/>
</dbReference>
<proteinExistence type="predicted"/>
<dbReference type="CDD" id="cd02440">
    <property type="entry name" value="AdoMet_MTases"/>
    <property type="match status" value="1"/>
</dbReference>
<accession>A0A2T4U035</accession>
<name>A0A2T4U035_9BACT</name>
<dbReference type="EMBL" id="NVQC01000013">
    <property type="protein sequence ID" value="PTL36678.1"/>
    <property type="molecule type" value="Genomic_DNA"/>
</dbReference>
<feature type="domain" description="Methyltransferase type 11" evidence="1">
    <location>
        <begin position="53"/>
        <end position="136"/>
    </location>
</feature>
<keyword evidence="3" id="KW-1185">Reference proteome</keyword>
<comment type="caution">
    <text evidence="2">The sequence shown here is derived from an EMBL/GenBank/DDBJ whole genome shotgun (WGS) entry which is preliminary data.</text>
</comment>
<dbReference type="SUPFAM" id="SSF53335">
    <property type="entry name" value="S-adenosyl-L-methionine-dependent methyltransferases"/>
    <property type="match status" value="1"/>
</dbReference>
<organism evidence="2 3">
    <name type="scientific">Candidatus Methylomirabilis limnetica</name>
    <dbReference type="NCBI Taxonomy" id="2033718"/>
    <lineage>
        <taxon>Bacteria</taxon>
        <taxon>Candidatus Methylomirabilota</taxon>
        <taxon>Candidatus Methylomirabilia</taxon>
        <taxon>Candidatus Methylomirabilales</taxon>
        <taxon>Candidatus Methylomirabilaceae</taxon>
        <taxon>Candidatus Methylomirabilis</taxon>
    </lineage>
</organism>
<reference evidence="2 3" key="1">
    <citation type="submission" date="2017-09" db="EMBL/GenBank/DDBJ databases">
        <title>Bloom of a denitrifying methanotroph, Candidatus Methylomirabilis limnetica, in a deep stratified lake.</title>
        <authorList>
            <person name="Graf J.S."/>
            <person name="Marchant H.K."/>
            <person name="Tienken D."/>
            <person name="Hach P.F."/>
            <person name="Brand A."/>
            <person name="Schubert C.J."/>
            <person name="Kuypers M.M."/>
            <person name="Milucka J."/>
        </authorList>
    </citation>
    <scope>NUCLEOTIDE SEQUENCE [LARGE SCALE GENOMIC DNA]</scope>
    <source>
        <strain evidence="2 3">Zug</strain>
    </source>
</reference>
<dbReference type="AlphaFoldDB" id="A0A2T4U035"/>
<sequence length="214" mass="24366">MKQSVRGLPQRILDALFFPIRALFVPEERSFGLTSLRDERFEIVAMHAKGKVLDIGCGKDNLFIKNWCDHPESVGIDVYAYGGVERVHQDMTHLPYADNTFDTVTLIAVGGHIPENVRVKEFVEIARVLKPGGNLLMTEGEPVTQTVGHLWRHFSYAVIGKKDMDSERGMEEDEQYCMPFNEIMGYLNAPPLKFTKQVKFMWGLNNLYVAQKSN</sequence>
<evidence type="ECO:0000313" key="3">
    <source>
        <dbReference type="Proteomes" id="UP000241436"/>
    </source>
</evidence>